<evidence type="ECO:0000313" key="3">
    <source>
        <dbReference type="Proteomes" id="UP000000753"/>
    </source>
</evidence>
<dbReference type="PANTHER" id="PTHR30441:SF8">
    <property type="entry name" value="DUF748 DOMAIN-CONTAINING PROTEIN"/>
    <property type="match status" value="1"/>
</dbReference>
<dbReference type="HOGENOM" id="CLU_005680_0_0_6"/>
<dbReference type="EMBL" id="CP000472">
    <property type="protein sequence ID" value="ACJ28567.1"/>
    <property type="molecule type" value="Genomic_DNA"/>
</dbReference>
<dbReference type="PANTHER" id="PTHR30441">
    <property type="entry name" value="DUF748 DOMAIN-CONTAINING PROTEIN"/>
    <property type="match status" value="1"/>
</dbReference>
<dbReference type="GO" id="GO:0090313">
    <property type="term" value="P:regulation of protein targeting to membrane"/>
    <property type="evidence" value="ECO:0007669"/>
    <property type="project" value="TreeGrafter"/>
</dbReference>
<protein>
    <submittedName>
        <fullName evidence="2">ATPases involved in pili biogenesis, putative</fullName>
    </submittedName>
</protein>
<gene>
    <name evidence="2" type="ordered locus">swp_1802</name>
</gene>
<dbReference type="STRING" id="225849.swp_1802"/>
<accession>B8CN65</accession>
<dbReference type="eggNOG" id="COG2982">
    <property type="taxonomic scope" value="Bacteria"/>
</dbReference>
<dbReference type="Proteomes" id="UP000000753">
    <property type="component" value="Chromosome"/>
</dbReference>
<reference evidence="2 3" key="1">
    <citation type="journal article" date="2008" name="PLoS ONE">
        <title>Environmental adaptation: genomic analysis of the piezotolerant and psychrotolerant deep-sea iron reducing bacterium Shewanella piezotolerans WP3.</title>
        <authorList>
            <person name="Wang F."/>
            <person name="Wang J."/>
            <person name="Jian H."/>
            <person name="Zhang B."/>
            <person name="Li S."/>
            <person name="Wang F."/>
            <person name="Zeng X."/>
            <person name="Gao L."/>
            <person name="Bartlett D.H."/>
            <person name="Yu J."/>
            <person name="Hu S."/>
            <person name="Xiao X."/>
        </authorList>
    </citation>
    <scope>NUCLEOTIDE SEQUENCE [LARGE SCALE GENOMIC DNA]</scope>
    <source>
        <strain evidence="3">WP3 / JCM 13877</strain>
    </source>
</reference>
<dbReference type="AlphaFoldDB" id="B8CN65"/>
<dbReference type="KEGG" id="swp:swp_1802"/>
<dbReference type="InterPro" id="IPR008023">
    <property type="entry name" value="DUF748"/>
</dbReference>
<dbReference type="GO" id="GO:0005886">
    <property type="term" value="C:plasma membrane"/>
    <property type="evidence" value="ECO:0007669"/>
    <property type="project" value="TreeGrafter"/>
</dbReference>
<keyword evidence="1" id="KW-1133">Transmembrane helix</keyword>
<feature type="transmembrane region" description="Helical" evidence="1">
    <location>
        <begin position="55"/>
        <end position="81"/>
    </location>
</feature>
<name>B8CN65_SHEPW</name>
<sequence>MLCNAFVTTKGFYPLGYGLAKMKYSFIKEEVKVSMTIVPKSLVGFRDKFRQLPRYLRLLTLAATLYLVFTAILGLLIPYIAVKQVPQQLSNLLQRPVILNDIRINPFTFEMTIDQFQIQESKTTLNSDEFVEFEQLTFEYRFWHSIFNTAFSIADVTLLNPSLNVERLKTDNSLTFNFSDILDTLAKNSSQPEGTSEPATGLPHFMVENLAIVDANLSFIDNITEGKLRYPQVNLNIKSFDSKNALSMSMQSKQEEQSNQYAIHFVGNNGGEISTQGVVQLEPLSIVGDIQLTDIQLPQFWSFIDKQFIANLASGRLSVDSQYRLEEKNDYFQVTTNEGLIKFEDLTLIDDKITVASLPIFAIEGIEFDLNHQSISADKISSQGLVVNTTLNQKGSNLEKLFEPKLATTAEPKQQQDDVVDNADKEAQSLPWTAVLNGVDIENYQVNLTEKIITQETLWRISDVKLHTGKINADLSSPIDYQLSLNINQQGSLSADGSIDIKQQNVLSQIQLSNLGLNQFQDYLSPYINIDLKQGLLSTEGNLELNNEADQVSYNGALNISHLLVKDTVQKKTLLKWKNVDINAIGFDKAANSVEIDHIMLEQPYGRIIIAEDKSTNFGELMVSPPATELSLPTEQNTQTATTVKVTKPTTDNNNQVAAAMAISINKISIQEGSTFFADNSLTPNFAASIEQLNGQITQLSSSSKKAASVDIQGKIDRYAPVTLKGDINPLLEQPFLDLALAFKHVELTSVNPYSGTYAGYYIDKGQLSLALNYRLENNQLVGDNHLVVDQLELGKPSDSSLATTLPVTLAIALLQDRHGVIDLGLQVSGDLDEPSFSFGSIVMTAFTNVITKAVTAPFSLLANLLGADDDELDKVNFSAGSSQLSDKAQETLGQLAKGLADRPMLMLNVEGAVNVADDNRALSEVQLSQKLAQLAQLEPEQLPTGLTASTYPTSGPLSDALKLLYETELASPAIDVKTAIEAEHQGDNALTDEELATRWHIALYNFSLSAQRISDDALGNLAQQRAAAVKTFLANNKTVAPERVFLLDSRVNLNTGASQALLTLTAN</sequence>
<organism evidence="2 3">
    <name type="scientific">Shewanella piezotolerans (strain WP3 / JCM 13877)</name>
    <dbReference type="NCBI Taxonomy" id="225849"/>
    <lineage>
        <taxon>Bacteria</taxon>
        <taxon>Pseudomonadati</taxon>
        <taxon>Pseudomonadota</taxon>
        <taxon>Gammaproteobacteria</taxon>
        <taxon>Alteromonadales</taxon>
        <taxon>Shewanellaceae</taxon>
        <taxon>Shewanella</taxon>
    </lineage>
</organism>
<keyword evidence="1" id="KW-0812">Transmembrane</keyword>
<proteinExistence type="predicted"/>
<evidence type="ECO:0000256" key="1">
    <source>
        <dbReference type="SAM" id="Phobius"/>
    </source>
</evidence>
<keyword evidence="3" id="KW-1185">Reference proteome</keyword>
<keyword evidence="1" id="KW-0472">Membrane</keyword>
<dbReference type="Pfam" id="PF05359">
    <property type="entry name" value="DUF748"/>
    <property type="match status" value="2"/>
</dbReference>
<dbReference type="RefSeq" id="WP_020911945.1">
    <property type="nucleotide sequence ID" value="NC_011566.1"/>
</dbReference>
<evidence type="ECO:0000313" key="2">
    <source>
        <dbReference type="EMBL" id="ACJ28567.1"/>
    </source>
</evidence>
<dbReference type="InterPro" id="IPR052894">
    <property type="entry name" value="AsmA-related"/>
</dbReference>